<keyword evidence="2" id="KW-0255">Endonuclease</keyword>
<dbReference type="GO" id="GO:0004519">
    <property type="term" value="F:endonuclease activity"/>
    <property type="evidence" value="ECO:0007669"/>
    <property type="project" value="UniProtKB-KW"/>
</dbReference>
<protein>
    <submittedName>
        <fullName evidence="7">Thermonuclease family protein</fullName>
    </submittedName>
</protein>
<evidence type="ECO:0000259" key="6">
    <source>
        <dbReference type="PROSITE" id="PS50830"/>
    </source>
</evidence>
<accession>A0AAU8IEN9</accession>
<reference evidence="7" key="1">
    <citation type="submission" date="2024-06" db="EMBL/GenBank/DDBJ databases">
        <authorList>
            <person name="Fan A."/>
            <person name="Zhang F.Y."/>
            <person name="Zhang L."/>
        </authorList>
    </citation>
    <scope>NUCLEOTIDE SEQUENCE</scope>
    <source>
        <strain evidence="7">Y61</strain>
    </source>
</reference>
<dbReference type="SMART" id="SM00318">
    <property type="entry name" value="SNc"/>
    <property type="match status" value="1"/>
</dbReference>
<evidence type="ECO:0000256" key="4">
    <source>
        <dbReference type="SAM" id="MobiDB-lite"/>
    </source>
</evidence>
<feature type="domain" description="TNase-like" evidence="6">
    <location>
        <begin position="82"/>
        <end position="215"/>
    </location>
</feature>
<evidence type="ECO:0000313" key="7">
    <source>
        <dbReference type="EMBL" id="XCJ16859.1"/>
    </source>
</evidence>
<dbReference type="Pfam" id="PF00565">
    <property type="entry name" value="SNase"/>
    <property type="match status" value="1"/>
</dbReference>
<keyword evidence="3" id="KW-0378">Hydrolase</keyword>
<feature type="compositionally biased region" description="Low complexity" evidence="4">
    <location>
        <begin position="32"/>
        <end position="41"/>
    </location>
</feature>
<feature type="signal peptide" evidence="5">
    <location>
        <begin position="1"/>
        <end position="19"/>
    </location>
</feature>
<dbReference type="SUPFAM" id="SSF50199">
    <property type="entry name" value="Staphylococcal nuclease"/>
    <property type="match status" value="1"/>
</dbReference>
<feature type="region of interest" description="Disordered" evidence="4">
    <location>
        <begin position="237"/>
        <end position="258"/>
    </location>
</feature>
<organism evidence="7">
    <name type="scientific">Sporolactobacillus sp. Y61</name>
    <dbReference type="NCBI Taxonomy" id="3160863"/>
    <lineage>
        <taxon>Bacteria</taxon>
        <taxon>Bacillati</taxon>
        <taxon>Bacillota</taxon>
        <taxon>Bacilli</taxon>
        <taxon>Bacillales</taxon>
        <taxon>Sporolactobacillaceae</taxon>
        <taxon>Sporolactobacillus</taxon>
    </lineage>
</organism>
<evidence type="ECO:0000256" key="2">
    <source>
        <dbReference type="ARBA" id="ARBA00022759"/>
    </source>
</evidence>
<keyword evidence="1" id="KW-0540">Nuclease</keyword>
<evidence type="ECO:0000256" key="3">
    <source>
        <dbReference type="ARBA" id="ARBA00022801"/>
    </source>
</evidence>
<dbReference type="InterPro" id="IPR035437">
    <property type="entry name" value="SNase_OB-fold_sf"/>
</dbReference>
<evidence type="ECO:0000256" key="1">
    <source>
        <dbReference type="ARBA" id="ARBA00022722"/>
    </source>
</evidence>
<name>A0AAU8IEN9_9BACL</name>
<dbReference type="EMBL" id="CP159510">
    <property type="protein sequence ID" value="XCJ16859.1"/>
    <property type="molecule type" value="Genomic_DNA"/>
</dbReference>
<dbReference type="GO" id="GO:0016787">
    <property type="term" value="F:hydrolase activity"/>
    <property type="evidence" value="ECO:0007669"/>
    <property type="project" value="UniProtKB-KW"/>
</dbReference>
<feature type="region of interest" description="Disordered" evidence="4">
    <location>
        <begin position="30"/>
        <end position="79"/>
    </location>
</feature>
<dbReference type="PROSITE" id="PS51257">
    <property type="entry name" value="PROKAR_LIPOPROTEIN"/>
    <property type="match status" value="1"/>
</dbReference>
<sequence length="311" mass="33390">MKRWFNRILCALFSLVLLAGCAEPAAEDTYSDRSASSDAASVQQNESGDQEAQSQPAESSTSEAKNPHDASSAATSRQAKVPGVPAKVVKVVDGDTLQAIYEKKVTTIRVLLIDTPETHHPRLGVQPFGPEASQHARDLLQGKTVHLEVAVNGGRDKYNRLLAYVYVDGKSFAEEQLSRGLARVAYVYPPNTKYVDQYRQVEAQARSKHLGIWSVPDYARSDGYHPEVVKGTEAYERAQNSGGSSTASSGGGKNQFAPDGSGNCGGAIKGNASSRGKIYHMPGSAYYDVTKAEACFKSRDAAAKAGFRAAR</sequence>
<gene>
    <name evidence="7" type="ORF">ABNN70_14700</name>
</gene>
<dbReference type="PANTHER" id="PTHR12302">
    <property type="entry name" value="EBNA2 BINDING PROTEIN P100"/>
    <property type="match status" value="1"/>
</dbReference>
<evidence type="ECO:0000256" key="5">
    <source>
        <dbReference type="SAM" id="SignalP"/>
    </source>
</evidence>
<dbReference type="PROSITE" id="PS50830">
    <property type="entry name" value="TNASE_3"/>
    <property type="match status" value="1"/>
</dbReference>
<dbReference type="AlphaFoldDB" id="A0AAU8IEN9"/>
<dbReference type="InterPro" id="IPR016071">
    <property type="entry name" value="Staphylococal_nuclease_OB-fold"/>
</dbReference>
<keyword evidence="5" id="KW-0732">Signal</keyword>
<feature type="chain" id="PRO_5043874061" evidence="5">
    <location>
        <begin position="20"/>
        <end position="311"/>
    </location>
</feature>
<proteinExistence type="predicted"/>
<feature type="compositionally biased region" description="Polar residues" evidence="4">
    <location>
        <begin position="42"/>
        <end position="64"/>
    </location>
</feature>
<dbReference type="Gene3D" id="2.40.50.90">
    <property type="match status" value="1"/>
</dbReference>
<dbReference type="PANTHER" id="PTHR12302:SF3">
    <property type="entry name" value="SERINE_THREONINE-PROTEIN KINASE 31"/>
    <property type="match status" value="1"/>
</dbReference>
<dbReference type="RefSeq" id="WP_353948224.1">
    <property type="nucleotide sequence ID" value="NZ_CP159510.1"/>
</dbReference>
<dbReference type="CDD" id="cd00175">
    <property type="entry name" value="SNc"/>
    <property type="match status" value="1"/>
</dbReference>